<comment type="caution">
    <text evidence="3">The sequence shown here is derived from an EMBL/GenBank/DDBJ whole genome shotgun (WGS) entry which is preliminary data.</text>
</comment>
<keyword evidence="2" id="KW-1133">Transmembrane helix</keyword>
<evidence type="ECO:0000256" key="1">
    <source>
        <dbReference type="SAM" id="MobiDB-lite"/>
    </source>
</evidence>
<protein>
    <submittedName>
        <fullName evidence="3">Uncharacterized protein</fullName>
    </submittedName>
</protein>
<feature type="compositionally biased region" description="Polar residues" evidence="1">
    <location>
        <begin position="58"/>
        <end position="74"/>
    </location>
</feature>
<dbReference type="RefSeq" id="WP_142024453.1">
    <property type="nucleotide sequence ID" value="NZ_VFQE01000001.1"/>
</dbReference>
<keyword evidence="2" id="KW-0472">Membrane</keyword>
<dbReference type="Proteomes" id="UP000319865">
    <property type="component" value="Unassembled WGS sequence"/>
</dbReference>
<dbReference type="EMBL" id="VFQE01000001">
    <property type="protein sequence ID" value="TQN41741.1"/>
    <property type="molecule type" value="Genomic_DNA"/>
</dbReference>
<proteinExistence type="predicted"/>
<evidence type="ECO:0000313" key="3">
    <source>
        <dbReference type="EMBL" id="TQN41741.1"/>
    </source>
</evidence>
<reference evidence="3 4" key="1">
    <citation type="submission" date="2019-06" db="EMBL/GenBank/DDBJ databases">
        <title>Sequencing the genomes of 1000 actinobacteria strains.</title>
        <authorList>
            <person name="Klenk H.-P."/>
        </authorList>
    </citation>
    <scope>NUCLEOTIDE SEQUENCE [LARGE SCALE GENOMIC DNA]</scope>
    <source>
        <strain evidence="3 4">DSM 46837</strain>
    </source>
</reference>
<feature type="region of interest" description="Disordered" evidence="1">
    <location>
        <begin position="54"/>
        <end position="87"/>
    </location>
</feature>
<organism evidence="3 4">
    <name type="scientific">Blastococcus colisei</name>
    <dbReference type="NCBI Taxonomy" id="1564162"/>
    <lineage>
        <taxon>Bacteria</taxon>
        <taxon>Bacillati</taxon>
        <taxon>Actinomycetota</taxon>
        <taxon>Actinomycetes</taxon>
        <taxon>Geodermatophilales</taxon>
        <taxon>Geodermatophilaceae</taxon>
        <taxon>Blastococcus</taxon>
    </lineage>
</organism>
<dbReference type="AlphaFoldDB" id="A0A543PCD2"/>
<dbReference type="OrthoDB" id="5178909at2"/>
<keyword evidence="4" id="KW-1185">Reference proteome</keyword>
<evidence type="ECO:0000256" key="2">
    <source>
        <dbReference type="SAM" id="Phobius"/>
    </source>
</evidence>
<sequence>MPTRRARHRPRHRAGGPLGAALGSRRGRLVFVVALAVMLAAAAAGLLVGLEQGDRSDAQGSRPTGSAATMTAGTRTAPDSAPVAGTAAQAPAAAALLDWADRELPPGTQLRAEGDVRDDLIVAGAPDDLVATDRPTGPDDLVLTVTDGSAAPGGRVVARFDGLVLVDPSPGIPTADHLDRRRTLAEAVLANPTTRAAEEAAGVLGSADVDMRLLSLLAVLTAREGLGVAEFPRAEGAEGPARTVLLDAVGTAPVGAGEAATAELRTWLEAQLPPFAPDRVEVTDDGVLLSYRYASAPDALVAEASP</sequence>
<gene>
    <name evidence="3" type="ORF">FHU33_1119</name>
</gene>
<keyword evidence="2" id="KW-0812">Transmembrane</keyword>
<name>A0A543PCD2_9ACTN</name>
<accession>A0A543PCD2</accession>
<evidence type="ECO:0000313" key="4">
    <source>
        <dbReference type="Proteomes" id="UP000319865"/>
    </source>
</evidence>
<feature type="transmembrane region" description="Helical" evidence="2">
    <location>
        <begin position="29"/>
        <end position="50"/>
    </location>
</feature>